<proteinExistence type="predicted"/>
<evidence type="ECO:0000313" key="4">
    <source>
        <dbReference type="EMBL" id="MBT4870917.1"/>
    </source>
</evidence>
<comment type="caution">
    <text evidence="4">The sequence shown here is derived from an EMBL/GenBank/DDBJ whole genome shotgun (WGS) entry which is preliminary data.</text>
</comment>
<accession>A0A8T5GGT8</accession>
<dbReference type="InterPro" id="IPR029066">
    <property type="entry name" value="PLP-binding_barrel"/>
</dbReference>
<dbReference type="GO" id="GO:0009089">
    <property type="term" value="P:lysine biosynthetic process via diaminopimelate"/>
    <property type="evidence" value="ECO:0007669"/>
    <property type="project" value="TreeGrafter"/>
</dbReference>
<protein>
    <submittedName>
        <fullName evidence="4">Decarboxylase</fullName>
    </submittedName>
</protein>
<dbReference type="SUPFAM" id="SSF50621">
    <property type="entry name" value="Alanine racemase C-terminal domain-like"/>
    <property type="match status" value="1"/>
</dbReference>
<dbReference type="Gene3D" id="2.40.37.10">
    <property type="entry name" value="Lyase, Ornithine Decarboxylase, Chain A, domain 1"/>
    <property type="match status" value="1"/>
</dbReference>
<dbReference type="EMBL" id="JABJNZ010000063">
    <property type="protein sequence ID" value="MBT4870917.1"/>
    <property type="molecule type" value="Genomic_DNA"/>
</dbReference>
<feature type="domain" description="Orn/DAP/Arg decarboxylase 2 N-terminal" evidence="3">
    <location>
        <begin position="26"/>
        <end position="245"/>
    </location>
</feature>
<dbReference type="SUPFAM" id="SSF51419">
    <property type="entry name" value="PLP-binding barrel"/>
    <property type="match status" value="1"/>
</dbReference>
<evidence type="ECO:0000313" key="5">
    <source>
        <dbReference type="Proteomes" id="UP000722459"/>
    </source>
</evidence>
<reference evidence="4" key="1">
    <citation type="journal article" date="2021" name="ISME J.">
        <title>Mercury methylation by metabolically versatile and cosmopolitan marine bacteria.</title>
        <authorList>
            <person name="Lin H."/>
            <person name="Ascher D.B."/>
            <person name="Myung Y."/>
            <person name="Lamborg C.H."/>
            <person name="Hallam S.J."/>
            <person name="Gionfriddo C.M."/>
            <person name="Holt K.E."/>
            <person name="Moreau J.W."/>
        </authorList>
    </citation>
    <scope>NUCLEOTIDE SEQUENCE</scope>
    <source>
        <strain evidence="4">SI075_bin30</strain>
    </source>
</reference>
<dbReference type="AlphaFoldDB" id="A0A8T5GGT8"/>
<comment type="cofactor">
    <cofactor evidence="1">
        <name>pyridoxal 5'-phosphate</name>
        <dbReference type="ChEBI" id="CHEBI:597326"/>
    </cofactor>
</comment>
<evidence type="ECO:0000259" key="3">
    <source>
        <dbReference type="Pfam" id="PF02784"/>
    </source>
</evidence>
<name>A0A8T5GGT8_9ARCH</name>
<dbReference type="InterPro" id="IPR009006">
    <property type="entry name" value="Ala_racemase/Decarboxylase_C"/>
</dbReference>
<evidence type="ECO:0000256" key="2">
    <source>
        <dbReference type="ARBA" id="ARBA00022898"/>
    </source>
</evidence>
<dbReference type="Pfam" id="PF02784">
    <property type="entry name" value="Orn_Arg_deC_N"/>
    <property type="match status" value="1"/>
</dbReference>
<dbReference type="PANTHER" id="PTHR43727">
    <property type="entry name" value="DIAMINOPIMELATE DECARBOXYLASE"/>
    <property type="match status" value="1"/>
</dbReference>
<sequence>MEKAKFILSKKIVLSQFEKLNELTPLISYSSKTNQDVTKILEENTSCMFSVHFENELKHIKDKTRVIFLAQALDIEQIKRLLGAGINWFIVDNQSDLEIIKKYLKENNVEKKINLLLRIKLKERTLKTERYFVFGMTSKIVNEQIEKIRTDEEINSKIEKLGVHFHRKTQNMSEWDLDYELSNILEERTFDNVDIINIGGGLPSVYANTNVDVVKGVFEKVKKLKDFLEEKNVEMMVEPGRFIAAPAGKLITKIIGIDKENIIVNASVYNSDMDAVIVPVKLLIKGELGKENEGGKAYVVKGSTPCSMDLFRYRVYLKEPKVGDELVFINAGAYNFTTDFCDLEKLETELVE</sequence>
<dbReference type="GO" id="GO:0008836">
    <property type="term" value="F:diaminopimelate decarboxylase activity"/>
    <property type="evidence" value="ECO:0007669"/>
    <property type="project" value="TreeGrafter"/>
</dbReference>
<keyword evidence="2" id="KW-0663">Pyridoxal phosphate</keyword>
<evidence type="ECO:0000256" key="1">
    <source>
        <dbReference type="ARBA" id="ARBA00001933"/>
    </source>
</evidence>
<gene>
    <name evidence="4" type="ORF">HON47_05055</name>
</gene>
<dbReference type="Proteomes" id="UP000722459">
    <property type="component" value="Unassembled WGS sequence"/>
</dbReference>
<dbReference type="Gene3D" id="3.20.20.10">
    <property type="entry name" value="Alanine racemase"/>
    <property type="match status" value="1"/>
</dbReference>
<organism evidence="4 5">
    <name type="scientific">Candidatus Iainarchaeum sp</name>
    <dbReference type="NCBI Taxonomy" id="3101447"/>
    <lineage>
        <taxon>Archaea</taxon>
        <taxon>Candidatus Iainarchaeota</taxon>
        <taxon>Candidatus Iainarchaeia</taxon>
        <taxon>Candidatus Iainarchaeales</taxon>
        <taxon>Candidatus Iainarchaeaceae</taxon>
        <taxon>Candidatus Iainarchaeum</taxon>
    </lineage>
</organism>
<dbReference type="InterPro" id="IPR022644">
    <property type="entry name" value="De-COase2_N"/>
</dbReference>
<dbReference type="PANTHER" id="PTHR43727:SF2">
    <property type="entry name" value="GROUP IV DECARBOXYLASE"/>
    <property type="match status" value="1"/>
</dbReference>